<dbReference type="InterPro" id="IPR029063">
    <property type="entry name" value="SAM-dependent_MTases_sf"/>
</dbReference>
<dbReference type="PROSITE" id="PS51679">
    <property type="entry name" value="SAM_MT_C5"/>
    <property type="match status" value="1"/>
</dbReference>
<proteinExistence type="predicted"/>
<organism evidence="4">
    <name type="scientific">bioreactor metagenome</name>
    <dbReference type="NCBI Taxonomy" id="1076179"/>
    <lineage>
        <taxon>unclassified sequences</taxon>
        <taxon>metagenomes</taxon>
        <taxon>ecological metagenomes</taxon>
    </lineage>
</organism>
<dbReference type="SUPFAM" id="SSF53335">
    <property type="entry name" value="S-adenosyl-L-methionine-dependent methyltransferases"/>
    <property type="match status" value="1"/>
</dbReference>
<reference evidence="4" key="1">
    <citation type="submission" date="2019-08" db="EMBL/GenBank/DDBJ databases">
        <authorList>
            <person name="Kucharzyk K."/>
            <person name="Murdoch R.W."/>
            <person name="Higgins S."/>
            <person name="Loffler F."/>
        </authorList>
    </citation>
    <scope>NUCLEOTIDE SEQUENCE</scope>
</reference>
<dbReference type="Gene3D" id="3.90.120.10">
    <property type="entry name" value="DNA Methylase, subunit A, domain 2"/>
    <property type="match status" value="1"/>
</dbReference>
<dbReference type="PANTHER" id="PTHR46098">
    <property type="entry name" value="TRNA (CYTOSINE(38)-C(5))-METHYLTRANSFERASE"/>
    <property type="match status" value="1"/>
</dbReference>
<dbReference type="GO" id="GO:0032259">
    <property type="term" value="P:methylation"/>
    <property type="evidence" value="ECO:0007669"/>
    <property type="project" value="UniProtKB-KW"/>
</dbReference>
<dbReference type="InterPro" id="IPR001525">
    <property type="entry name" value="C5_MeTfrase"/>
</dbReference>
<dbReference type="EC" id="2.1.1.37" evidence="4"/>
<dbReference type="InterPro" id="IPR050750">
    <property type="entry name" value="C5-MTase"/>
</dbReference>
<evidence type="ECO:0000256" key="1">
    <source>
        <dbReference type="ARBA" id="ARBA00022603"/>
    </source>
</evidence>
<accession>A0A645DEU8</accession>
<dbReference type="GO" id="GO:0003886">
    <property type="term" value="F:DNA (cytosine-5-)-methyltransferase activity"/>
    <property type="evidence" value="ECO:0007669"/>
    <property type="project" value="UniProtKB-EC"/>
</dbReference>
<dbReference type="AlphaFoldDB" id="A0A645DEU8"/>
<evidence type="ECO:0000256" key="2">
    <source>
        <dbReference type="ARBA" id="ARBA00022679"/>
    </source>
</evidence>
<dbReference type="Gene3D" id="3.40.50.150">
    <property type="entry name" value="Vaccinia Virus protein VP39"/>
    <property type="match status" value="1"/>
</dbReference>
<protein>
    <submittedName>
        <fullName evidence="4">Modification methylase HhaI</fullName>
        <ecNumber evidence="4">2.1.1.37</ecNumber>
    </submittedName>
</protein>
<evidence type="ECO:0000313" key="4">
    <source>
        <dbReference type="EMBL" id="MPM87876.1"/>
    </source>
</evidence>
<keyword evidence="1 4" id="KW-0489">Methyltransferase</keyword>
<gene>
    <name evidence="4" type="primary">hhaIM_4</name>
    <name evidence="4" type="ORF">SDC9_134976</name>
</gene>
<keyword evidence="3" id="KW-0949">S-adenosyl-L-methionine</keyword>
<evidence type="ECO:0000256" key="3">
    <source>
        <dbReference type="ARBA" id="ARBA00022691"/>
    </source>
</evidence>
<dbReference type="Pfam" id="PF00145">
    <property type="entry name" value="DNA_methylase"/>
    <property type="match status" value="1"/>
</dbReference>
<comment type="caution">
    <text evidence="4">The sequence shown here is derived from an EMBL/GenBank/DDBJ whole genome shotgun (WGS) entry which is preliminary data.</text>
</comment>
<name>A0A645DEU8_9ZZZZ</name>
<dbReference type="PANTHER" id="PTHR46098:SF1">
    <property type="entry name" value="TRNA (CYTOSINE(38)-C(5))-METHYLTRANSFERASE"/>
    <property type="match status" value="1"/>
</dbReference>
<dbReference type="EMBL" id="VSSQ01035604">
    <property type="protein sequence ID" value="MPM87876.1"/>
    <property type="molecule type" value="Genomic_DNA"/>
</dbReference>
<keyword evidence="2 4" id="KW-0808">Transferase</keyword>
<sequence length="181" mass="20785">MNAADYNIPQIRKRLYIVAFREDLSIKDFFFPKPIKRKRNLSDLLETDENEIQSFIIDRNYNLRDNYSDYEKKTKRSHIRIGEIGLGRQGERIYSIEGCATTLSSSSGGLGGRTGIYFVNDTIRKLSPRECGRLMGFPDDFIIAQAYNQAYSQFGNSVVVDVLQYIVMEIVKKLNGGEMDE</sequence>